<keyword evidence="3" id="KW-1185">Reference proteome</keyword>
<evidence type="ECO:0000256" key="1">
    <source>
        <dbReference type="SAM" id="SignalP"/>
    </source>
</evidence>
<dbReference type="InterPro" id="IPR008557">
    <property type="entry name" value="PhoX"/>
</dbReference>
<proteinExistence type="predicted"/>
<reference evidence="3" key="1">
    <citation type="submission" date="2018-12" db="EMBL/GenBank/DDBJ databases">
        <title>Maribacter lutimaris sp. nov., isolated from marine sediment.</title>
        <authorList>
            <person name="Kim K.K."/>
        </authorList>
    </citation>
    <scope>NUCLEOTIDE SEQUENCE [LARGE SCALE GENOMIC DNA]</scope>
    <source>
        <strain evidence="3">PoM-212</strain>
    </source>
</reference>
<dbReference type="PANTHER" id="PTHR35399">
    <property type="entry name" value="SLR8030 PROTEIN"/>
    <property type="match status" value="1"/>
</dbReference>
<dbReference type="OrthoDB" id="9801383at2"/>
<keyword evidence="1" id="KW-0732">Signal</keyword>
<dbReference type="PANTHER" id="PTHR35399:SF2">
    <property type="entry name" value="DUF839 DOMAIN-CONTAINING PROTEIN"/>
    <property type="match status" value="1"/>
</dbReference>
<dbReference type="InterPro" id="IPR015943">
    <property type="entry name" value="WD40/YVTN_repeat-like_dom_sf"/>
</dbReference>
<protein>
    <submittedName>
        <fullName evidence="2">DUF839 domain-containing protein</fullName>
    </submittedName>
</protein>
<evidence type="ECO:0000313" key="2">
    <source>
        <dbReference type="EMBL" id="RRQ47923.1"/>
    </source>
</evidence>
<dbReference type="EMBL" id="QUSX01000003">
    <property type="protein sequence ID" value="RRQ47923.1"/>
    <property type="molecule type" value="Genomic_DNA"/>
</dbReference>
<evidence type="ECO:0000313" key="3">
    <source>
        <dbReference type="Proteomes" id="UP000286990"/>
    </source>
</evidence>
<name>A0A426RG45_9FLAO</name>
<gene>
    <name evidence="2" type="ORF">DZC72_16350</name>
</gene>
<feature type="signal peptide" evidence="1">
    <location>
        <begin position="1"/>
        <end position="23"/>
    </location>
</feature>
<dbReference type="SUPFAM" id="SSF63829">
    <property type="entry name" value="Calcium-dependent phosphotriesterase"/>
    <property type="match status" value="1"/>
</dbReference>
<dbReference type="RefSeq" id="WP_125223963.1">
    <property type="nucleotide sequence ID" value="NZ_QUSX01000003.1"/>
</dbReference>
<feature type="chain" id="PRO_5019537236" evidence="1">
    <location>
        <begin position="24"/>
        <end position="522"/>
    </location>
</feature>
<sequence>MAIKIYIKLTLLVLLFCSKTSFGQNIADFQSVEPTVQNSNFVIPSSHTFQKIILEGDALTAGGVLPRNTDFTGYVPISGSNENGYLSINHENVPGANSILDISFNPNTKLWSTSYSMAVDFSPVAGTIANCSGTVTPWNTIISCEEYTSQEIANQYPFPRDSNADGYDDFGWAVEIDPVTKTVIDKRWALGNFKHENLVIHNNQRTAYQGADATVGYLFKFVADMPQDLSSGKLYVYRGSKNGSGEWVLLDNTTPQERNSTNAQSAAIGATVFSGIEDVEIGPDGYVYFAVKNEDRVYRFLDSNPITGTTVANMETYVGNTTYSISHQNGTTNVNWGYGNDNLAFDGEGNLWVMQDGDNNYIWVVKNGHSQSNPKVEIFGIVPNGAEPTGITFSPDYRFLFMSIQHPSPNNNSSTQTDAAGAEIAFDRATTLVIALKDNLGSSVTINNWYLDADGDGYAVLPIVQSPTSPGPGYTLNVLPTTDCDDTNPDVFEATTWYLDADGDGYAASTMDSCNSPGTGYT</sequence>
<feature type="non-terminal residue" evidence="2">
    <location>
        <position position="522"/>
    </location>
</feature>
<comment type="caution">
    <text evidence="2">The sequence shown here is derived from an EMBL/GenBank/DDBJ whole genome shotgun (WGS) entry which is preliminary data.</text>
</comment>
<dbReference type="Proteomes" id="UP000286990">
    <property type="component" value="Unassembled WGS sequence"/>
</dbReference>
<organism evidence="2 3">
    <name type="scientific">Maribacter algicola</name>
    <dbReference type="NCBI Taxonomy" id="2498892"/>
    <lineage>
        <taxon>Bacteria</taxon>
        <taxon>Pseudomonadati</taxon>
        <taxon>Bacteroidota</taxon>
        <taxon>Flavobacteriia</taxon>
        <taxon>Flavobacteriales</taxon>
        <taxon>Flavobacteriaceae</taxon>
        <taxon>Maribacter</taxon>
    </lineage>
</organism>
<dbReference type="Gene3D" id="2.130.10.10">
    <property type="entry name" value="YVTN repeat-like/Quinoprotein amine dehydrogenase"/>
    <property type="match status" value="1"/>
</dbReference>
<dbReference type="AlphaFoldDB" id="A0A426RG45"/>
<dbReference type="Pfam" id="PF05787">
    <property type="entry name" value="PhoX"/>
    <property type="match status" value="1"/>
</dbReference>
<accession>A0A426RG45</accession>